<keyword evidence="2" id="KW-0812">Transmembrane</keyword>
<keyword evidence="2" id="KW-1133">Transmembrane helix</keyword>
<keyword evidence="4" id="KW-1185">Reference proteome</keyword>
<dbReference type="EMBL" id="CP111014">
    <property type="protein sequence ID" value="WAQ98770.1"/>
    <property type="molecule type" value="Genomic_DNA"/>
</dbReference>
<dbReference type="InterPro" id="IPR042635">
    <property type="entry name" value="MEGF10/SREC1/2-like"/>
</dbReference>
<sequence>METNNGTQVNSPDETTVGLHVRLDPPRIAQYINIKKEDTNDVMTICEIESQCDVLTGNCNECEPGWYPPTCETACSQGYYGQDCSKECSHNCVDNNCNSQNGSCVHGCKPGYDYTMSTNCLVDEKGERRFTASEVAGVAGGSVGSCLLFLGLVFASVLGYRRYKSASSKTDSTNVISDVENTNTGRAYEGPYEMSLKNNDEHIYQKI</sequence>
<gene>
    <name evidence="3" type="ORF">MAR_023143</name>
</gene>
<dbReference type="InterPro" id="IPR009030">
    <property type="entry name" value="Growth_fac_rcpt_cys_sf"/>
</dbReference>
<keyword evidence="2" id="KW-0472">Membrane</keyword>
<dbReference type="SUPFAM" id="SSF57184">
    <property type="entry name" value="Growth factor receptor domain"/>
    <property type="match status" value="1"/>
</dbReference>
<name>A0ABY7DR11_MYAAR</name>
<proteinExistence type="predicted"/>
<protein>
    <submittedName>
        <fullName evidence="3">SREC-like protein</fullName>
    </submittedName>
</protein>
<evidence type="ECO:0000256" key="2">
    <source>
        <dbReference type="SAM" id="Phobius"/>
    </source>
</evidence>
<evidence type="ECO:0000313" key="4">
    <source>
        <dbReference type="Proteomes" id="UP001164746"/>
    </source>
</evidence>
<organism evidence="3 4">
    <name type="scientific">Mya arenaria</name>
    <name type="common">Soft-shell clam</name>
    <dbReference type="NCBI Taxonomy" id="6604"/>
    <lineage>
        <taxon>Eukaryota</taxon>
        <taxon>Metazoa</taxon>
        <taxon>Spiralia</taxon>
        <taxon>Lophotrochozoa</taxon>
        <taxon>Mollusca</taxon>
        <taxon>Bivalvia</taxon>
        <taxon>Autobranchia</taxon>
        <taxon>Heteroconchia</taxon>
        <taxon>Euheterodonta</taxon>
        <taxon>Imparidentia</taxon>
        <taxon>Neoheterodontei</taxon>
        <taxon>Myida</taxon>
        <taxon>Myoidea</taxon>
        <taxon>Myidae</taxon>
        <taxon>Mya</taxon>
    </lineage>
</organism>
<feature type="transmembrane region" description="Helical" evidence="2">
    <location>
        <begin position="135"/>
        <end position="160"/>
    </location>
</feature>
<accession>A0ABY7DR11</accession>
<dbReference type="Proteomes" id="UP001164746">
    <property type="component" value="Chromosome 3"/>
</dbReference>
<dbReference type="PANTHER" id="PTHR24043:SF8">
    <property type="entry name" value="EGF-LIKE DOMAIN-CONTAINING PROTEIN"/>
    <property type="match status" value="1"/>
</dbReference>
<reference evidence="3" key="1">
    <citation type="submission" date="2022-11" db="EMBL/GenBank/DDBJ databases">
        <title>Centuries of genome instability and evolution in soft-shell clam transmissible cancer (bioRxiv).</title>
        <authorList>
            <person name="Hart S.F.M."/>
            <person name="Yonemitsu M.A."/>
            <person name="Giersch R.M."/>
            <person name="Beal B.F."/>
            <person name="Arriagada G."/>
            <person name="Davis B.W."/>
            <person name="Ostrander E.A."/>
            <person name="Goff S.P."/>
            <person name="Metzger M.J."/>
        </authorList>
    </citation>
    <scope>NUCLEOTIDE SEQUENCE</scope>
    <source>
        <strain evidence="3">MELC-2E11</strain>
        <tissue evidence="3">Siphon/mantle</tissue>
    </source>
</reference>
<evidence type="ECO:0000313" key="3">
    <source>
        <dbReference type="EMBL" id="WAQ98770.1"/>
    </source>
</evidence>
<keyword evidence="1" id="KW-0245">EGF-like domain</keyword>
<dbReference type="Gene3D" id="2.170.300.10">
    <property type="entry name" value="Tie2 ligand-binding domain superfamily"/>
    <property type="match status" value="1"/>
</dbReference>
<evidence type="ECO:0000256" key="1">
    <source>
        <dbReference type="ARBA" id="ARBA00022536"/>
    </source>
</evidence>
<dbReference type="PANTHER" id="PTHR24043">
    <property type="entry name" value="SCAVENGER RECEPTOR CLASS F"/>
    <property type="match status" value="1"/>
</dbReference>